<accession>A0ACB1AEK9</accession>
<dbReference type="EMBL" id="CAVMJV010000074">
    <property type="protein sequence ID" value="CAK5088786.1"/>
    <property type="molecule type" value="Genomic_DNA"/>
</dbReference>
<keyword evidence="2" id="KW-1185">Reference proteome</keyword>
<reference evidence="1" key="1">
    <citation type="submission" date="2023-11" db="EMBL/GenBank/DDBJ databases">
        <authorList>
            <person name="Poullet M."/>
        </authorList>
    </citation>
    <scope>NUCLEOTIDE SEQUENCE</scope>
    <source>
        <strain evidence="1">E1834</strain>
    </source>
</reference>
<sequence>MKKCPQPQSAISKNHSNFCNLQPQLRTALLELLKRSLCIFYLTLFRFPNFLHFSNLLNSK</sequence>
<gene>
    <name evidence="1" type="ORF">MENTE1834_LOCUS36465</name>
</gene>
<comment type="caution">
    <text evidence="1">The sequence shown here is derived from an EMBL/GenBank/DDBJ whole genome shotgun (WGS) entry which is preliminary data.</text>
</comment>
<protein>
    <submittedName>
        <fullName evidence="1">Uncharacterized protein</fullName>
    </submittedName>
</protein>
<proteinExistence type="predicted"/>
<dbReference type="Proteomes" id="UP001497535">
    <property type="component" value="Unassembled WGS sequence"/>
</dbReference>
<evidence type="ECO:0000313" key="2">
    <source>
        <dbReference type="Proteomes" id="UP001497535"/>
    </source>
</evidence>
<organism evidence="1 2">
    <name type="scientific">Meloidogyne enterolobii</name>
    <name type="common">Root-knot nematode worm</name>
    <name type="synonym">Meloidogyne mayaguensis</name>
    <dbReference type="NCBI Taxonomy" id="390850"/>
    <lineage>
        <taxon>Eukaryota</taxon>
        <taxon>Metazoa</taxon>
        <taxon>Ecdysozoa</taxon>
        <taxon>Nematoda</taxon>
        <taxon>Chromadorea</taxon>
        <taxon>Rhabditida</taxon>
        <taxon>Tylenchina</taxon>
        <taxon>Tylenchomorpha</taxon>
        <taxon>Tylenchoidea</taxon>
        <taxon>Meloidogynidae</taxon>
        <taxon>Meloidogyninae</taxon>
        <taxon>Meloidogyne</taxon>
    </lineage>
</organism>
<name>A0ACB1AEK9_MELEN</name>
<evidence type="ECO:0000313" key="1">
    <source>
        <dbReference type="EMBL" id="CAK5088786.1"/>
    </source>
</evidence>